<evidence type="ECO:0000313" key="1">
    <source>
        <dbReference type="EMBL" id="EEG25748.1"/>
    </source>
</evidence>
<comment type="caution">
    <text evidence="1">The sequence shown here is derived from an EMBL/GenBank/DDBJ whole genome shotgun (WGS) entry which is preliminary data.</text>
</comment>
<dbReference type="AlphaFoldDB" id="C0E6N7"/>
<name>C0E6N7_9CORY</name>
<organism evidence="1 2">
    <name type="scientific">Corynebacterium matruchotii ATCC 33806</name>
    <dbReference type="NCBI Taxonomy" id="566549"/>
    <lineage>
        <taxon>Bacteria</taxon>
        <taxon>Bacillati</taxon>
        <taxon>Actinomycetota</taxon>
        <taxon>Actinomycetes</taxon>
        <taxon>Mycobacteriales</taxon>
        <taxon>Corynebacteriaceae</taxon>
        <taxon>Corynebacterium</taxon>
    </lineage>
</organism>
<proteinExistence type="predicted"/>
<dbReference type="Proteomes" id="UP000006247">
    <property type="component" value="Unassembled WGS sequence"/>
</dbReference>
<dbReference type="EMBL" id="ACEB01000046">
    <property type="protein sequence ID" value="EEG25748.1"/>
    <property type="molecule type" value="Genomic_DNA"/>
</dbReference>
<dbReference type="HOGENOM" id="CLU_3024434_0_0_11"/>
<reference evidence="1 2" key="1">
    <citation type="submission" date="2009-01" db="EMBL/GenBank/DDBJ databases">
        <authorList>
            <person name="Fulton L."/>
            <person name="Clifton S."/>
            <person name="Chinwalla A.T."/>
            <person name="Mitreva M."/>
            <person name="Sodergren E."/>
            <person name="Weinstock G."/>
            <person name="Clifton S."/>
            <person name="Dooling D.J."/>
            <person name="Fulton B."/>
            <person name="Minx P."/>
            <person name="Pepin K.H."/>
            <person name="Johnson M."/>
            <person name="Bhonagiri V."/>
            <person name="Nash W.E."/>
            <person name="Mardis E.R."/>
            <person name="Wilson R.K."/>
        </authorList>
    </citation>
    <scope>NUCLEOTIDE SEQUENCE [LARGE SCALE GENOMIC DNA]</scope>
    <source>
        <strain evidence="1 2">ATCC 33806</strain>
    </source>
</reference>
<accession>C0E6N7</accession>
<sequence>MLSHETAPYTTDAEQNTLNNTANQQAANLINGCFTAQSAGERREIKEEPGIFLQQ</sequence>
<protein>
    <submittedName>
        <fullName evidence="1">Uncharacterized protein</fullName>
    </submittedName>
</protein>
<evidence type="ECO:0000313" key="2">
    <source>
        <dbReference type="Proteomes" id="UP000006247"/>
    </source>
</evidence>
<gene>
    <name evidence="1" type="ORF">CORMATOL_02674</name>
</gene>